<keyword evidence="2" id="KW-1185">Reference proteome</keyword>
<dbReference type="RefSeq" id="WP_143159131.1">
    <property type="nucleotide sequence ID" value="NZ_FQYY01000002.1"/>
</dbReference>
<dbReference type="Proteomes" id="UP000184225">
    <property type="component" value="Unassembled WGS sequence"/>
</dbReference>
<proteinExistence type="predicted"/>
<accession>A0A1M6BS51</accession>
<gene>
    <name evidence="1" type="ORF">SAMN04488096_102190</name>
</gene>
<sequence>MKTYQLKLCNIIIHDDFIELKMFDGCHFNLKLLKEAFAIKEKHFGKDFVGVLVHRENLEVTHSYDPSILLAPFLNLNKIVKWVVVVTTHPNDIKNLKYVKHFTKIPCYQFTTYEEFVSFQLQQ</sequence>
<dbReference type="OrthoDB" id="1438282at2"/>
<reference evidence="1 2" key="1">
    <citation type="submission" date="2016-11" db="EMBL/GenBank/DDBJ databases">
        <authorList>
            <person name="Jaros S."/>
            <person name="Januszkiewicz K."/>
            <person name="Wedrychowicz H."/>
        </authorList>
    </citation>
    <scope>NUCLEOTIDE SEQUENCE [LARGE SCALE GENOMIC DNA]</scope>
    <source>
        <strain evidence="1 2">DSM 21425</strain>
    </source>
</reference>
<dbReference type="AlphaFoldDB" id="A0A1M6BS51"/>
<organism evidence="1 2">
    <name type="scientific">Mesonia phycicola</name>
    <dbReference type="NCBI Taxonomy" id="579105"/>
    <lineage>
        <taxon>Bacteria</taxon>
        <taxon>Pseudomonadati</taxon>
        <taxon>Bacteroidota</taxon>
        <taxon>Flavobacteriia</taxon>
        <taxon>Flavobacteriales</taxon>
        <taxon>Flavobacteriaceae</taxon>
        <taxon>Mesonia</taxon>
    </lineage>
</organism>
<evidence type="ECO:0000313" key="1">
    <source>
        <dbReference type="EMBL" id="SHI51434.1"/>
    </source>
</evidence>
<name>A0A1M6BS51_9FLAO</name>
<evidence type="ECO:0000313" key="2">
    <source>
        <dbReference type="Proteomes" id="UP000184225"/>
    </source>
</evidence>
<protein>
    <submittedName>
        <fullName evidence="1">Uncharacterized protein</fullName>
    </submittedName>
</protein>
<dbReference type="EMBL" id="FQYY01000002">
    <property type="protein sequence ID" value="SHI51434.1"/>
    <property type="molecule type" value="Genomic_DNA"/>
</dbReference>